<accession>A0A2V4AM09</accession>
<dbReference type="Pfam" id="PF19760">
    <property type="entry name" value="DUF6247"/>
    <property type="match status" value="1"/>
</dbReference>
<dbReference type="InterPro" id="IPR046214">
    <property type="entry name" value="DUF6247"/>
</dbReference>
<dbReference type="RefSeq" id="WP_112284491.1">
    <property type="nucleotide sequence ID" value="NZ_MASW01000006.1"/>
</dbReference>
<dbReference type="AlphaFoldDB" id="A0A2V4AM09"/>
<gene>
    <name evidence="1" type="ORF">BAY60_27755</name>
</gene>
<dbReference type="EMBL" id="MASW01000006">
    <property type="protein sequence ID" value="PXY21252.1"/>
    <property type="molecule type" value="Genomic_DNA"/>
</dbReference>
<sequence>MTAAASHHGRNPDRARFDLPRDIRAALLPEEVPAFEAAYQQALRDASETVSLEVLQSTLANWRRIAQMTQADPAAHRRMLQQAERTRRTGEPPEGAVEWNQLRAELGV</sequence>
<dbReference type="Proteomes" id="UP000249915">
    <property type="component" value="Unassembled WGS sequence"/>
</dbReference>
<dbReference type="OrthoDB" id="3533046at2"/>
<reference evidence="1 2" key="1">
    <citation type="submission" date="2016-07" db="EMBL/GenBank/DDBJ databases">
        <title>Draft genome sequence of Prauserella muralis DSM 45305, isolated from a mould-covered wall in an indoor environment.</title>
        <authorList>
            <person name="Ruckert C."/>
            <person name="Albersmeier A."/>
            <person name="Jiang C.-L."/>
            <person name="Jiang Y."/>
            <person name="Kalinowski J."/>
            <person name="Schneider O."/>
            <person name="Winkler A."/>
            <person name="Zotchev S.B."/>
        </authorList>
    </citation>
    <scope>NUCLEOTIDE SEQUENCE [LARGE SCALE GENOMIC DNA]</scope>
    <source>
        <strain evidence="1 2">DSM 45305</strain>
    </source>
</reference>
<evidence type="ECO:0000313" key="1">
    <source>
        <dbReference type="EMBL" id="PXY21252.1"/>
    </source>
</evidence>
<organism evidence="1 2">
    <name type="scientific">Prauserella muralis</name>
    <dbReference type="NCBI Taxonomy" id="588067"/>
    <lineage>
        <taxon>Bacteria</taxon>
        <taxon>Bacillati</taxon>
        <taxon>Actinomycetota</taxon>
        <taxon>Actinomycetes</taxon>
        <taxon>Pseudonocardiales</taxon>
        <taxon>Pseudonocardiaceae</taxon>
        <taxon>Prauserella</taxon>
    </lineage>
</organism>
<protein>
    <submittedName>
        <fullName evidence="1">Uncharacterized protein</fullName>
    </submittedName>
</protein>
<name>A0A2V4AM09_9PSEU</name>
<evidence type="ECO:0000313" key="2">
    <source>
        <dbReference type="Proteomes" id="UP000249915"/>
    </source>
</evidence>
<comment type="caution">
    <text evidence="1">The sequence shown here is derived from an EMBL/GenBank/DDBJ whole genome shotgun (WGS) entry which is preliminary data.</text>
</comment>
<keyword evidence="2" id="KW-1185">Reference proteome</keyword>
<proteinExistence type="predicted"/>